<comment type="caution">
    <text evidence="1">The sequence shown here is derived from an EMBL/GenBank/DDBJ whole genome shotgun (WGS) entry which is preliminary data.</text>
</comment>
<organism evidence="1 2">
    <name type="scientific">Claviceps arundinis</name>
    <dbReference type="NCBI Taxonomy" id="1623583"/>
    <lineage>
        <taxon>Eukaryota</taxon>
        <taxon>Fungi</taxon>
        <taxon>Dikarya</taxon>
        <taxon>Ascomycota</taxon>
        <taxon>Pezizomycotina</taxon>
        <taxon>Sordariomycetes</taxon>
        <taxon>Hypocreomycetidae</taxon>
        <taxon>Hypocreales</taxon>
        <taxon>Clavicipitaceae</taxon>
        <taxon>Claviceps</taxon>
    </lineage>
</organism>
<name>A0ABQ7P890_9HYPO</name>
<keyword evidence="2" id="KW-1185">Reference proteome</keyword>
<evidence type="ECO:0000313" key="2">
    <source>
        <dbReference type="Proteomes" id="UP000742024"/>
    </source>
</evidence>
<dbReference type="Proteomes" id="UP000742024">
    <property type="component" value="Unassembled WGS sequence"/>
</dbReference>
<dbReference type="EMBL" id="SRPR01000211">
    <property type="protein sequence ID" value="KAG5956310.1"/>
    <property type="molecule type" value="Genomic_DNA"/>
</dbReference>
<accession>A0ABQ7P890</accession>
<protein>
    <submittedName>
        <fullName evidence="1">Uncharacterized protein</fullName>
    </submittedName>
</protein>
<reference evidence="1 2" key="1">
    <citation type="journal article" date="2020" name="bioRxiv">
        <title>Whole genome comparisons of ergot fungi reveals the divergence and evolution of species within the genus Claviceps are the result of varying mechanisms driving genome evolution and host range expansion.</title>
        <authorList>
            <person name="Wyka S.A."/>
            <person name="Mondo S.J."/>
            <person name="Liu M."/>
            <person name="Dettman J."/>
            <person name="Nalam V."/>
            <person name="Broders K.D."/>
        </authorList>
    </citation>
    <scope>NUCLEOTIDE SEQUENCE [LARGE SCALE GENOMIC DNA]</scope>
    <source>
        <strain evidence="1 2">LM583</strain>
    </source>
</reference>
<proteinExistence type="predicted"/>
<evidence type="ECO:0000313" key="1">
    <source>
        <dbReference type="EMBL" id="KAG5956310.1"/>
    </source>
</evidence>
<sequence length="93" mass="10421">MTSDAVQFKVAYSFAFGGFMRMDELTHSALEEQSTNSNRTRLTIRCLTISPRRDSLQLFLPRSKTGKTNRSVTIIMVTTGDLDCLVQKLSGTQ</sequence>
<gene>
    <name evidence="1" type="ORF">E4U57_002721</name>
</gene>